<dbReference type="AlphaFoldDB" id="A0A967B126"/>
<dbReference type="GO" id="GO:0016740">
    <property type="term" value="F:transferase activity"/>
    <property type="evidence" value="ECO:0007669"/>
    <property type="project" value="UniProtKB-KW"/>
</dbReference>
<evidence type="ECO:0000256" key="3">
    <source>
        <dbReference type="ARBA" id="ARBA00022801"/>
    </source>
</evidence>
<dbReference type="EMBL" id="JAAOIV010000008">
    <property type="protein sequence ID" value="NHN56348.1"/>
    <property type="molecule type" value="Genomic_DNA"/>
</dbReference>
<evidence type="ECO:0000313" key="6">
    <source>
        <dbReference type="Proteomes" id="UP000744769"/>
    </source>
</evidence>
<dbReference type="GO" id="GO:0016787">
    <property type="term" value="F:hydrolase activity"/>
    <property type="evidence" value="ECO:0007669"/>
    <property type="project" value="UniProtKB-KW"/>
</dbReference>
<evidence type="ECO:0000256" key="2">
    <source>
        <dbReference type="ARBA" id="ARBA00022679"/>
    </source>
</evidence>
<comment type="similarity">
    <text evidence="1">Belongs to the gamma-glutamyltransferase family.</text>
</comment>
<dbReference type="SUPFAM" id="SSF56235">
    <property type="entry name" value="N-terminal nucleophile aminohydrolases (Ntn hydrolases)"/>
    <property type="match status" value="1"/>
</dbReference>
<evidence type="ECO:0000313" key="5">
    <source>
        <dbReference type="EMBL" id="NHN56348.1"/>
    </source>
</evidence>
<dbReference type="PRINTS" id="PR01210">
    <property type="entry name" value="GGTRANSPTASE"/>
</dbReference>
<evidence type="ECO:0000256" key="4">
    <source>
        <dbReference type="ARBA" id="ARBA00023145"/>
    </source>
</evidence>
<name>A0A967B126_9MICO</name>
<gene>
    <name evidence="5" type="ORF">G9U51_11225</name>
</gene>
<dbReference type="PANTHER" id="PTHR43199">
    <property type="entry name" value="GLUTATHIONE HYDROLASE"/>
    <property type="match status" value="1"/>
</dbReference>
<protein>
    <submittedName>
        <fullName evidence="5">Gamma-glutamyltranspeptidase</fullName>
    </submittedName>
</protein>
<dbReference type="Proteomes" id="UP000744769">
    <property type="component" value="Unassembled WGS sequence"/>
</dbReference>
<dbReference type="InterPro" id="IPR029055">
    <property type="entry name" value="Ntn_hydrolases_N"/>
</dbReference>
<sequence length="505" mass="52325">MPTRRVAVAAPNALAAQAGSDITHLGGSPVDAAIAAMLVTYVSEPGVVSALGGAFVNVWPADGDPVVIDANCEMPGRGLPQSRFGHGMLELNLAYGGGITIFAGAGSAATPGAFAGFAEAHRRFGQVPWRAVCEPAINVARQGYRLGSAAASYLQIVGEALFGFDPQTRAAYFVDDAPADTGALMRSPELADALEVIATQGVSALYGGELGRALADQMDAEGGLITLADLTAYRPIARRATQDALGEWRTATNPPPSIGGPVLATMLRLLQRRGSSPEEILRIQREVGSYRSDRLDVAEDLEAAGVELLKALEGNDLRTLPTSKDTAHVSVVDSDGMACAVTSSAGYSSGITVPGTGLVLNNCLGEPELNRRGFHALPPGTRIASNMAPTTARHRDGRVLAVGSPGADRITTALMQVLAHYCLEERPLQESVDAPRLHVRPGDAFVIDTEPYPAAAQALSASDATIVEHDPHSMYFGGVGAATLLPGGELQAAADPRRAAATAVG</sequence>
<accession>A0A967B126</accession>
<comment type="caution">
    <text evidence="5">The sequence shown here is derived from an EMBL/GenBank/DDBJ whole genome shotgun (WGS) entry which is preliminary data.</text>
</comment>
<keyword evidence="4" id="KW-0865">Zymogen</keyword>
<keyword evidence="3" id="KW-0378">Hydrolase</keyword>
<keyword evidence="2" id="KW-0808">Transferase</keyword>
<dbReference type="Pfam" id="PF01019">
    <property type="entry name" value="G_glu_transpept"/>
    <property type="match status" value="2"/>
</dbReference>
<dbReference type="RefSeq" id="WP_166197023.1">
    <property type="nucleotide sequence ID" value="NZ_JAAOIV010000008.1"/>
</dbReference>
<dbReference type="InterPro" id="IPR051792">
    <property type="entry name" value="GGT_bact"/>
</dbReference>
<dbReference type="Gene3D" id="3.60.20.40">
    <property type="match status" value="1"/>
</dbReference>
<dbReference type="InterPro" id="IPR043137">
    <property type="entry name" value="GGT_ssub_C"/>
</dbReference>
<reference evidence="5" key="1">
    <citation type="submission" date="2020-03" db="EMBL/GenBank/DDBJ databases">
        <title>Draft sequencing of Calidifontibacter sp. DB0510.</title>
        <authorList>
            <person name="Kim D.-U."/>
        </authorList>
    </citation>
    <scope>NUCLEOTIDE SEQUENCE</scope>
    <source>
        <strain evidence="5">DB0510</strain>
    </source>
</reference>
<evidence type="ECO:0000256" key="1">
    <source>
        <dbReference type="ARBA" id="ARBA00009381"/>
    </source>
</evidence>
<organism evidence="5 6">
    <name type="scientific">Metallococcus carri</name>
    <dbReference type="NCBI Taxonomy" id="1656884"/>
    <lineage>
        <taxon>Bacteria</taxon>
        <taxon>Bacillati</taxon>
        <taxon>Actinomycetota</taxon>
        <taxon>Actinomycetes</taxon>
        <taxon>Micrococcales</taxon>
        <taxon>Dermacoccaceae</taxon>
        <taxon>Metallococcus</taxon>
    </lineage>
</organism>
<dbReference type="PANTHER" id="PTHR43199:SF1">
    <property type="entry name" value="GLUTATHIONE HYDROLASE PROENZYME"/>
    <property type="match status" value="1"/>
</dbReference>
<proteinExistence type="inferred from homology"/>
<keyword evidence="6" id="KW-1185">Reference proteome</keyword>